<feature type="region of interest" description="Disordered" evidence="1">
    <location>
        <begin position="452"/>
        <end position="476"/>
    </location>
</feature>
<keyword evidence="3" id="KW-1185">Reference proteome</keyword>
<dbReference type="AlphaFoldDB" id="A0AAF0YM36"/>
<dbReference type="RefSeq" id="WP_257993670.1">
    <property type="nucleotide sequence ID" value="NZ_CP136964.1"/>
</dbReference>
<protein>
    <submittedName>
        <fullName evidence="2">M20 family metallopeptidase</fullName>
    </submittedName>
</protein>
<dbReference type="EMBL" id="CP136964">
    <property type="protein sequence ID" value="WOS95672.1"/>
    <property type="molecule type" value="Genomic_DNA"/>
</dbReference>
<dbReference type="CDD" id="cd05673">
    <property type="entry name" value="M20_Acy1L2_AbgB"/>
    <property type="match status" value="1"/>
</dbReference>
<dbReference type="Proteomes" id="UP000243626">
    <property type="component" value="Chromosome"/>
</dbReference>
<dbReference type="GO" id="GO:0046657">
    <property type="term" value="P:folic acid catabolic process"/>
    <property type="evidence" value="ECO:0007669"/>
    <property type="project" value="TreeGrafter"/>
</dbReference>
<evidence type="ECO:0000313" key="3">
    <source>
        <dbReference type="Proteomes" id="UP000243626"/>
    </source>
</evidence>
<dbReference type="InterPro" id="IPR017439">
    <property type="entry name" value="Amidohydrolase"/>
</dbReference>
<sequence length="476" mass="52434">MKHEEFIKDIIESKSKFLNEVSTYIFEHPETRFQEYNSSKKLIETLKHEGFEVEENVANIDTAFLGKFGSGKPVIGFLGEFDALSGLSQEPGIAEHSPIEDGGNGHGCGHNLLGIGSLAAAIAVKEYLEANNLEGTVIYYGTPGEEGGSGKTFMSREGVFDDLDYAFCWHPAPINAVMMNKTLANYQVKFKFKGTSAHAAQSPELGRSALDAVELMNVGVNYMREHMSDTARVHYAVLNTGGTSPNVVQSDAEVLYLIRAETLKETRELFERVKKIAQGAALMTETETSFEIQKACSDYEPNRALEAVIYDYLKREEAEITFTDEELKFAQKIVDTLSDSEKEGAIKANESFGAVVDGEKVIGKPLSDVVHDYVVTGKVMLGSTDVADVSWVTPTAQISAATSAFGTPLHTWQMTAQGLSSYAFKGMYRAARVMANTAVHVLHDETLLSEMKEEHEEKLKKQPYENPIPKDVNPQP</sequence>
<dbReference type="GO" id="GO:0005737">
    <property type="term" value="C:cytoplasm"/>
    <property type="evidence" value="ECO:0007669"/>
    <property type="project" value="TreeGrafter"/>
</dbReference>
<gene>
    <name evidence="2" type="ORF">CJ229_006140</name>
</gene>
<organism evidence="2 3">
    <name type="scientific">Nosocomiicoccus massiliensis</name>
    <dbReference type="NCBI Taxonomy" id="1232430"/>
    <lineage>
        <taxon>Bacteria</taxon>
        <taxon>Bacillati</taxon>
        <taxon>Bacillota</taxon>
        <taxon>Bacilli</taxon>
        <taxon>Bacillales</taxon>
        <taxon>Staphylococcaceae</taxon>
        <taxon>Nosocomiicoccus</taxon>
    </lineage>
</organism>
<accession>A0AAF0YM36</accession>
<dbReference type="Pfam" id="PF01546">
    <property type="entry name" value="Peptidase_M20"/>
    <property type="match status" value="1"/>
</dbReference>
<proteinExistence type="predicted"/>
<dbReference type="Gene3D" id="3.40.630.10">
    <property type="entry name" value="Zn peptidases"/>
    <property type="match status" value="2"/>
</dbReference>
<dbReference type="Gene3D" id="3.30.70.360">
    <property type="match status" value="1"/>
</dbReference>
<dbReference type="PANTHER" id="PTHR30575">
    <property type="entry name" value="PEPTIDASE M20"/>
    <property type="match status" value="1"/>
</dbReference>
<feature type="compositionally biased region" description="Basic and acidic residues" evidence="1">
    <location>
        <begin position="452"/>
        <end position="463"/>
    </location>
</feature>
<evidence type="ECO:0000313" key="2">
    <source>
        <dbReference type="EMBL" id="WOS95672.1"/>
    </source>
</evidence>
<dbReference type="InterPro" id="IPR036264">
    <property type="entry name" value="Bact_exopeptidase_dim_dom"/>
</dbReference>
<dbReference type="PIRSF" id="PIRSF037227">
    <property type="entry name" value="Aminobenzoyl-glu_utiliz_pB"/>
    <property type="match status" value="1"/>
</dbReference>
<name>A0AAF0YM36_9STAP</name>
<reference evidence="3" key="1">
    <citation type="submission" date="2017-09" db="EMBL/GenBank/DDBJ databases">
        <title>Bacterial strain isolated from the female urinary microbiota.</title>
        <authorList>
            <person name="Thomas-White K."/>
            <person name="Kumar N."/>
            <person name="Forster S."/>
            <person name="Putonti C."/>
            <person name="Lawley T."/>
            <person name="Wolfe A.J."/>
        </authorList>
    </citation>
    <scope>NUCLEOTIDE SEQUENCE [LARGE SCALE GENOMIC DNA]</scope>
    <source>
        <strain evidence="3">UMB0959</strain>
    </source>
</reference>
<dbReference type="KEGG" id="nmy:CJ229_006140"/>
<dbReference type="GO" id="GO:0016805">
    <property type="term" value="F:dipeptidase activity"/>
    <property type="evidence" value="ECO:0007669"/>
    <property type="project" value="TreeGrafter"/>
</dbReference>
<dbReference type="SUPFAM" id="SSF55031">
    <property type="entry name" value="Bacterial exopeptidase dimerisation domain"/>
    <property type="match status" value="1"/>
</dbReference>
<dbReference type="FunFam" id="3.30.70.360:FF:000004">
    <property type="entry name" value="Peptidase M20 domain-containing protein 2"/>
    <property type="match status" value="1"/>
</dbReference>
<dbReference type="InterPro" id="IPR052030">
    <property type="entry name" value="Peptidase_M20/M20A_hydrolases"/>
</dbReference>
<dbReference type="GO" id="GO:0071713">
    <property type="term" value="F:para-aminobenzoyl-glutamate hydrolase activity"/>
    <property type="evidence" value="ECO:0007669"/>
    <property type="project" value="TreeGrafter"/>
</dbReference>
<evidence type="ECO:0000256" key="1">
    <source>
        <dbReference type="SAM" id="MobiDB-lite"/>
    </source>
</evidence>
<dbReference type="InterPro" id="IPR002933">
    <property type="entry name" value="Peptidase_M20"/>
</dbReference>
<dbReference type="PANTHER" id="PTHR30575:SF0">
    <property type="entry name" value="XAA-ARG DIPEPTIDASE"/>
    <property type="match status" value="1"/>
</dbReference>
<dbReference type="SUPFAM" id="SSF53187">
    <property type="entry name" value="Zn-dependent exopeptidases"/>
    <property type="match status" value="1"/>
</dbReference>
<dbReference type="NCBIfam" id="TIGR01891">
    <property type="entry name" value="amidohydrolases"/>
    <property type="match status" value="1"/>
</dbReference>
<dbReference type="InterPro" id="IPR017145">
    <property type="entry name" value="Aminobenzoyl-glu_utiliz_pB"/>
</dbReference>